<evidence type="ECO:0000313" key="4">
    <source>
        <dbReference type="Proteomes" id="UP000283946"/>
    </source>
</evidence>
<feature type="region of interest" description="Disordered" evidence="1">
    <location>
        <begin position="87"/>
        <end position="116"/>
    </location>
</feature>
<organism evidence="3 4">
    <name type="scientific">Rathayibacter iranicus</name>
    <dbReference type="NCBI Taxonomy" id="59737"/>
    <lineage>
        <taxon>Bacteria</taxon>
        <taxon>Bacillati</taxon>
        <taxon>Actinomycetota</taxon>
        <taxon>Actinomycetes</taxon>
        <taxon>Micrococcales</taxon>
        <taxon>Microbacteriaceae</taxon>
        <taxon>Rathayibacter</taxon>
    </lineage>
</organism>
<proteinExistence type="predicted"/>
<evidence type="ECO:0000313" key="3">
    <source>
        <dbReference type="EMBL" id="AZZ55549.1"/>
    </source>
</evidence>
<dbReference type="EMBL" id="CP028130">
    <property type="protein sequence ID" value="AZZ55549.1"/>
    <property type="molecule type" value="Genomic_DNA"/>
</dbReference>
<feature type="domain" description="Type VII secretion system protein EssD-like" evidence="2">
    <location>
        <begin position="33"/>
        <end position="88"/>
    </location>
</feature>
<protein>
    <recommendedName>
        <fullName evidence="2">Type VII secretion system protein EssD-like domain-containing protein</fullName>
    </recommendedName>
</protein>
<dbReference type="Proteomes" id="UP000283946">
    <property type="component" value="Chromosome"/>
</dbReference>
<accession>A0AAD1ACE7</accession>
<name>A0AAD1ACE7_9MICO</name>
<evidence type="ECO:0000259" key="2">
    <source>
        <dbReference type="Pfam" id="PF13930"/>
    </source>
</evidence>
<reference evidence="3 4" key="1">
    <citation type="submission" date="2018-03" db="EMBL/GenBank/DDBJ databases">
        <title>Bacteriophage NCPPB3778 and a type I-E CRISPR drive the evolution of the US Biological Select Agent, Rathayibacter toxicus.</title>
        <authorList>
            <person name="Davis E.W.II."/>
            <person name="Tabima J.F."/>
            <person name="Weisberg A.J."/>
            <person name="Dantas Lopes L."/>
            <person name="Wiseman M.S."/>
            <person name="Wiseman M.S."/>
            <person name="Pupko T."/>
            <person name="Belcher M.S."/>
            <person name="Sechler A.J."/>
            <person name="Tancos M.A."/>
            <person name="Schroeder B.K."/>
            <person name="Murray T.D."/>
            <person name="Luster D.G."/>
            <person name="Schneider W.L."/>
            <person name="Rogers E."/>
            <person name="Andreote F.D."/>
            <person name="Grunwald N.J."/>
            <person name="Putnam M.L."/>
            <person name="Chang J.H."/>
        </authorList>
    </citation>
    <scope>NUCLEOTIDE SEQUENCE [LARGE SCALE GENOMIC DNA]</scope>
    <source>
        <strain evidence="3 4">NCCPB 2253</strain>
    </source>
</reference>
<dbReference type="AlphaFoldDB" id="A0AAD1ACE7"/>
<dbReference type="InterPro" id="IPR044927">
    <property type="entry name" value="Endonuclea_NS_2"/>
</dbReference>
<dbReference type="KEGG" id="ria:C7V51_06370"/>
<sequence>MYETNADGLIERVIVENLHLKPTGRPRFKHDPNTPDKLPTGDAAHLIADVFDGSPELDNLLSQATVLNRGAGSKWTEMERAWRKALSSVRRCGEGHQTRHPAQQNRRPRASDHQGR</sequence>
<dbReference type="Pfam" id="PF13930">
    <property type="entry name" value="Endonuclea_NS_2"/>
    <property type="match status" value="1"/>
</dbReference>
<evidence type="ECO:0000256" key="1">
    <source>
        <dbReference type="SAM" id="MobiDB-lite"/>
    </source>
</evidence>
<gene>
    <name evidence="3" type="ORF">C7V51_06370</name>
</gene>
<dbReference type="RefSeq" id="WP_104354295.1">
    <property type="nucleotide sequence ID" value="NZ_CP028130.1"/>
</dbReference>